<evidence type="ECO:0000313" key="3">
    <source>
        <dbReference type="EMBL" id="GAA4603182.1"/>
    </source>
</evidence>
<comment type="caution">
    <text evidence="3">The sequence shown here is derived from an EMBL/GenBank/DDBJ whole genome shotgun (WGS) entry which is preliminary data.</text>
</comment>
<accession>A0ABP8TES9</accession>
<reference evidence="4" key="1">
    <citation type="journal article" date="2019" name="Int. J. Syst. Evol. Microbiol.">
        <title>The Global Catalogue of Microorganisms (GCM) 10K type strain sequencing project: providing services to taxonomists for standard genome sequencing and annotation.</title>
        <authorList>
            <consortium name="The Broad Institute Genomics Platform"/>
            <consortium name="The Broad Institute Genome Sequencing Center for Infectious Disease"/>
            <person name="Wu L."/>
            <person name="Ma J."/>
        </authorList>
    </citation>
    <scope>NUCLEOTIDE SEQUENCE [LARGE SCALE GENOMIC DNA]</scope>
    <source>
        <strain evidence="4">JCM 17938</strain>
    </source>
</reference>
<gene>
    <name evidence="3" type="ORF">GCM10023195_10320</name>
</gene>
<keyword evidence="1" id="KW-0472">Membrane</keyword>
<feature type="transmembrane region" description="Helical" evidence="1">
    <location>
        <begin position="87"/>
        <end position="112"/>
    </location>
</feature>
<protein>
    <recommendedName>
        <fullName evidence="2">DUF6234 domain-containing protein</fullName>
    </recommendedName>
</protein>
<proteinExistence type="predicted"/>
<feature type="domain" description="DUF6234" evidence="2">
    <location>
        <begin position="9"/>
        <end position="141"/>
    </location>
</feature>
<dbReference type="EMBL" id="BAABHJ010000002">
    <property type="protein sequence ID" value="GAA4603182.1"/>
    <property type="molecule type" value="Genomic_DNA"/>
</dbReference>
<name>A0ABP8TES9_9ACTN</name>
<dbReference type="Pfam" id="PF19747">
    <property type="entry name" value="DUF6234"/>
    <property type="match status" value="1"/>
</dbReference>
<evidence type="ECO:0000313" key="4">
    <source>
        <dbReference type="Proteomes" id="UP001500212"/>
    </source>
</evidence>
<evidence type="ECO:0000256" key="1">
    <source>
        <dbReference type="SAM" id="Phobius"/>
    </source>
</evidence>
<keyword evidence="1" id="KW-0812">Transmembrane</keyword>
<dbReference type="Proteomes" id="UP001500212">
    <property type="component" value="Unassembled WGS sequence"/>
</dbReference>
<dbReference type="RefSeq" id="WP_345349020.1">
    <property type="nucleotide sequence ID" value="NZ_BAABHJ010000002.1"/>
</dbReference>
<feature type="transmembrane region" description="Helical" evidence="1">
    <location>
        <begin position="60"/>
        <end position="81"/>
    </location>
</feature>
<organism evidence="3 4">
    <name type="scientific">Actinoallomurus liliacearum</name>
    <dbReference type="NCBI Taxonomy" id="1080073"/>
    <lineage>
        <taxon>Bacteria</taxon>
        <taxon>Bacillati</taxon>
        <taxon>Actinomycetota</taxon>
        <taxon>Actinomycetes</taxon>
        <taxon>Streptosporangiales</taxon>
        <taxon>Thermomonosporaceae</taxon>
        <taxon>Actinoallomurus</taxon>
    </lineage>
</organism>
<dbReference type="InterPro" id="IPR046201">
    <property type="entry name" value="DUF6234"/>
</dbReference>
<feature type="transmembrane region" description="Helical" evidence="1">
    <location>
        <begin position="15"/>
        <end position="39"/>
    </location>
</feature>
<keyword evidence="4" id="KW-1185">Reference proteome</keyword>
<sequence length="144" mass="15165">MIDTRLRPRTTARTVTGVALVLLTLGWICGTVAFFFAALDPMICFEGCQVGAREKLHSDRLLIASVGCALVLPFAAVFLSVVTRRRVATVVFIVVGVLPGIAYGMTVGVGAARDIHRIQPPRPAPVKSGYCPCYSGGACDCPGG</sequence>
<evidence type="ECO:0000259" key="2">
    <source>
        <dbReference type="Pfam" id="PF19747"/>
    </source>
</evidence>
<keyword evidence="1" id="KW-1133">Transmembrane helix</keyword>